<dbReference type="Pfam" id="PF01656">
    <property type="entry name" value="CbiA"/>
    <property type="match status" value="1"/>
</dbReference>
<dbReference type="AlphaFoldDB" id="I2GU81"/>
<keyword evidence="3" id="KW-1185">Reference proteome</keyword>
<dbReference type="Proteomes" id="UP000009309">
    <property type="component" value="Plasmid pFLIM02"/>
</dbReference>
<proteinExistence type="predicted"/>
<dbReference type="PANTHER" id="PTHR13696">
    <property type="entry name" value="P-LOOP CONTAINING NUCLEOSIDE TRIPHOSPHATE HYDROLASE"/>
    <property type="match status" value="1"/>
</dbReference>
<accession>I2GU81</accession>
<dbReference type="InterPro" id="IPR027417">
    <property type="entry name" value="P-loop_NTPase"/>
</dbReference>
<dbReference type="PIRSF" id="PIRSF009320">
    <property type="entry name" value="Nuc_binding_HP_1000"/>
    <property type="match status" value="1"/>
</dbReference>
<dbReference type="CDD" id="cd02042">
    <property type="entry name" value="ParAB_family"/>
    <property type="match status" value="1"/>
</dbReference>
<sequence>MIITTGGIKGGCGKTTLATNLAVHLSNLGRDVLFVDADEQGSAYQFNNQREEAKGGATGYTMVRQVDKDVRTEILKLAPKFDDVVIDTGGRDTSSQRAALTVTDIYLVPFFPRSADVWTLGDVETLVSDMQIVNPKLRAFSVINRGDPKGQDNRDAADILKESSVITFLDTPLINRKAFANALGYGLGVTELKPEDDKATTEFLSLFSSLFSNLKINLKAS</sequence>
<dbReference type="PANTHER" id="PTHR13696:SF96">
    <property type="entry name" value="COBQ_COBB_MIND_PARA NUCLEOTIDE BINDING DOMAIN-CONTAINING PROTEIN"/>
    <property type="match status" value="1"/>
</dbReference>
<dbReference type="OrthoDB" id="69313at2"/>
<geneLocation type="plasmid" evidence="2 3">
    <name>pFLIM02</name>
</geneLocation>
<dbReference type="InterPro" id="IPR002586">
    <property type="entry name" value="CobQ/CobB/MinD/ParA_Nub-bd_dom"/>
</dbReference>
<gene>
    <name evidence="2" type="ORF">BN8_p06891</name>
</gene>
<organism evidence="2 3">
    <name type="scientific">Fibrisoma limi BUZ 3</name>
    <dbReference type="NCBI Taxonomy" id="1185876"/>
    <lineage>
        <taxon>Bacteria</taxon>
        <taxon>Pseudomonadati</taxon>
        <taxon>Bacteroidota</taxon>
        <taxon>Cytophagia</taxon>
        <taxon>Cytophagales</taxon>
        <taxon>Spirosomataceae</taxon>
        <taxon>Fibrisoma</taxon>
    </lineage>
</organism>
<dbReference type="EMBL" id="HE805917">
    <property type="protein sequence ID" value="CCH57682.1"/>
    <property type="molecule type" value="Genomic_DNA"/>
</dbReference>
<dbReference type="RefSeq" id="WP_015056844.1">
    <property type="nucleotide sequence ID" value="NC_019015.1"/>
</dbReference>
<dbReference type="InterPro" id="IPR050678">
    <property type="entry name" value="DNA_Partitioning_ATPase"/>
</dbReference>
<reference evidence="2 3" key="1">
    <citation type="journal article" date="2012" name="J. Bacteriol.">
        <title>Genome Sequence of the Filamentous Bacterium Fibrisoma limi BUZ 3T.</title>
        <authorList>
            <person name="Filippini M."/>
            <person name="Qi W."/>
            <person name="Jaenicke S."/>
            <person name="Goesmann A."/>
            <person name="Smits T.H."/>
            <person name="Bagheri H.C."/>
        </authorList>
    </citation>
    <scope>NUCLEOTIDE SEQUENCE [LARGE SCALE GENOMIC DNA]</scope>
    <source>
        <strain evidence="3">BUZ 3T</strain>
        <plasmid evidence="2 3">pFLIM02</plasmid>
    </source>
</reference>
<name>I2GU81_9BACT</name>
<dbReference type="SUPFAM" id="SSF52540">
    <property type="entry name" value="P-loop containing nucleoside triphosphate hydrolases"/>
    <property type="match status" value="1"/>
</dbReference>
<keyword evidence="2" id="KW-0614">Plasmid</keyword>
<protein>
    <submittedName>
        <fullName evidence="2">Chromosome partitioning protein</fullName>
    </submittedName>
</protein>
<evidence type="ECO:0000313" key="2">
    <source>
        <dbReference type="EMBL" id="CCH57682.1"/>
    </source>
</evidence>
<dbReference type="Gene3D" id="3.40.50.300">
    <property type="entry name" value="P-loop containing nucleotide triphosphate hydrolases"/>
    <property type="match status" value="1"/>
</dbReference>
<evidence type="ECO:0000313" key="3">
    <source>
        <dbReference type="Proteomes" id="UP000009309"/>
    </source>
</evidence>
<evidence type="ECO:0000259" key="1">
    <source>
        <dbReference type="Pfam" id="PF01656"/>
    </source>
</evidence>
<feature type="domain" description="CobQ/CobB/MinD/ParA nucleotide binding" evidence="1">
    <location>
        <begin position="4"/>
        <end position="182"/>
    </location>
</feature>